<feature type="transmembrane region" description="Helical" evidence="17">
    <location>
        <begin position="239"/>
        <end position="264"/>
    </location>
</feature>
<dbReference type="EC" id="7.1.1.2" evidence="3 17"/>
<evidence type="ECO:0000256" key="14">
    <source>
        <dbReference type="ARBA" id="ARBA00023128"/>
    </source>
</evidence>
<evidence type="ECO:0000256" key="6">
    <source>
        <dbReference type="ARBA" id="ARBA00022660"/>
    </source>
</evidence>
<dbReference type="InterPro" id="IPR050175">
    <property type="entry name" value="Complex_I_Subunit_2"/>
</dbReference>
<keyword evidence="5" id="KW-0813">Transport</keyword>
<comment type="catalytic activity">
    <reaction evidence="16 17">
        <text>a ubiquinone + NADH + 5 H(+)(in) = a ubiquinol + NAD(+) + 4 H(+)(out)</text>
        <dbReference type="Rhea" id="RHEA:29091"/>
        <dbReference type="Rhea" id="RHEA-COMP:9565"/>
        <dbReference type="Rhea" id="RHEA-COMP:9566"/>
        <dbReference type="ChEBI" id="CHEBI:15378"/>
        <dbReference type="ChEBI" id="CHEBI:16389"/>
        <dbReference type="ChEBI" id="CHEBI:17976"/>
        <dbReference type="ChEBI" id="CHEBI:57540"/>
        <dbReference type="ChEBI" id="CHEBI:57945"/>
        <dbReference type="EC" id="7.1.1.2"/>
    </reaction>
</comment>
<evidence type="ECO:0000256" key="11">
    <source>
        <dbReference type="ARBA" id="ARBA00022989"/>
    </source>
</evidence>
<feature type="domain" description="NADH dehydrogenase subunit 2 C-terminal" evidence="19">
    <location>
        <begin position="288"/>
        <end position="340"/>
    </location>
</feature>
<evidence type="ECO:0000256" key="13">
    <source>
        <dbReference type="ARBA" id="ARBA00023075"/>
    </source>
</evidence>
<keyword evidence="13 17" id="KW-0830">Ubiquinone</keyword>
<dbReference type="GO" id="GO:0006120">
    <property type="term" value="P:mitochondrial electron transport, NADH to ubiquinone"/>
    <property type="evidence" value="ECO:0007669"/>
    <property type="project" value="InterPro"/>
</dbReference>
<dbReference type="PANTHER" id="PTHR46552:SF1">
    <property type="entry name" value="NADH-UBIQUINONE OXIDOREDUCTASE CHAIN 2"/>
    <property type="match status" value="1"/>
</dbReference>
<dbReference type="PRINTS" id="PR01436">
    <property type="entry name" value="NADHDHGNASE2"/>
</dbReference>
<evidence type="ECO:0000256" key="15">
    <source>
        <dbReference type="ARBA" id="ARBA00023136"/>
    </source>
</evidence>
<evidence type="ECO:0000256" key="5">
    <source>
        <dbReference type="ARBA" id="ARBA00022448"/>
    </source>
</evidence>
<dbReference type="InterPro" id="IPR001750">
    <property type="entry name" value="ND/Mrp_TM"/>
</dbReference>
<accession>A0A343VT79</accession>
<evidence type="ECO:0000259" key="19">
    <source>
        <dbReference type="Pfam" id="PF06444"/>
    </source>
</evidence>
<evidence type="ECO:0000256" key="7">
    <source>
        <dbReference type="ARBA" id="ARBA00022692"/>
    </source>
</evidence>
<evidence type="ECO:0000256" key="3">
    <source>
        <dbReference type="ARBA" id="ARBA00012944"/>
    </source>
</evidence>
<dbReference type="PANTHER" id="PTHR46552">
    <property type="entry name" value="NADH-UBIQUINONE OXIDOREDUCTASE CHAIN 2"/>
    <property type="match status" value="1"/>
</dbReference>
<dbReference type="InterPro" id="IPR010933">
    <property type="entry name" value="NADH_DH_su2_C"/>
</dbReference>
<dbReference type="GO" id="GO:0008137">
    <property type="term" value="F:NADH dehydrogenase (ubiquinone) activity"/>
    <property type="evidence" value="ECO:0007669"/>
    <property type="project" value="UniProtKB-EC"/>
</dbReference>
<evidence type="ECO:0000256" key="17">
    <source>
        <dbReference type="RuleBase" id="RU003403"/>
    </source>
</evidence>
<sequence length="346" mass="38426">MTSTAQLFLIFSTMLGTVITLSSSHWFLAWIGLEINTLAFVPLIVMKQHPRAIEAAIKYLLTQATASAIILFSTFVHALAYGEWDISYMSVSMAIPLSIALCMKLGLAPFHFWYTDVLQGIPLTLGLMLSTWQKIAPMALLIQISDLTNFTIMTFLGVLSILVGGWGGINQTQLRKIFAYSSIAHMGWMIIILKLSIHLTLFTFITYLILTLALFLNMIMLNMTTLTQFSTAWSKSPALSLTTLLIILSTAGMPPLTGFVPKLLISLELAKTSPLLVGLLFLISLLSLYFYLRLIYTIILTTPPLTTPHATTWRPTQNLPPMISIINIMAIMLLPLTPTTLSVIYF</sequence>
<keyword evidence="8 17" id="KW-0999">Mitochondrion inner membrane</keyword>
<dbReference type="Pfam" id="PF00361">
    <property type="entry name" value="Proton_antipo_M"/>
    <property type="match status" value="1"/>
</dbReference>
<feature type="domain" description="NADH:quinone oxidoreductase/Mrp antiporter transmembrane" evidence="18">
    <location>
        <begin position="23"/>
        <end position="280"/>
    </location>
</feature>
<evidence type="ECO:0000256" key="12">
    <source>
        <dbReference type="ARBA" id="ARBA00023027"/>
    </source>
</evidence>
<evidence type="ECO:0000256" key="16">
    <source>
        <dbReference type="ARBA" id="ARBA00049551"/>
    </source>
</evidence>
<comment type="function">
    <text evidence="17">Core subunit of the mitochondrial membrane respiratory chain NADH dehydrogenase (Complex I) which catalyzes electron transfer from NADH through the respiratory chain, using ubiquinone as an electron acceptor. Essential for the catalytic activity and assembly of complex I.</text>
</comment>
<feature type="transmembrane region" description="Helical" evidence="17">
    <location>
        <begin position="190"/>
        <end position="219"/>
    </location>
</feature>
<geneLocation type="mitochondrion" evidence="20"/>
<feature type="transmembrane region" description="Helical" evidence="17">
    <location>
        <begin position="86"/>
        <end position="108"/>
    </location>
</feature>
<dbReference type="InterPro" id="IPR003917">
    <property type="entry name" value="NADH_UbQ_OxRdtase_chain2"/>
</dbReference>
<evidence type="ECO:0000256" key="8">
    <source>
        <dbReference type="ARBA" id="ARBA00022792"/>
    </source>
</evidence>
<keyword evidence="12 17" id="KW-0520">NAD</keyword>
<feature type="transmembrane region" description="Helical" evidence="17">
    <location>
        <begin position="276"/>
        <end position="299"/>
    </location>
</feature>
<protein>
    <recommendedName>
        <fullName evidence="4 17">NADH-ubiquinone oxidoreductase chain 2</fullName>
        <ecNumber evidence="3 17">7.1.1.2</ecNumber>
    </recommendedName>
</protein>
<organism evidence="20">
    <name type="scientific">Callulops wilhelmanus</name>
    <name type="common">Wilhelm callulops Frog</name>
    <dbReference type="NCBI Taxonomy" id="512438"/>
    <lineage>
        <taxon>Eukaryota</taxon>
        <taxon>Metazoa</taxon>
        <taxon>Chordata</taxon>
        <taxon>Craniata</taxon>
        <taxon>Vertebrata</taxon>
        <taxon>Euteleostomi</taxon>
        <taxon>Amphibia</taxon>
        <taxon>Batrachia</taxon>
        <taxon>Anura</taxon>
        <taxon>Neobatrachia</taxon>
        <taxon>Microhyloidea</taxon>
        <taxon>Microhylidae</taxon>
        <taxon>Asterophryinae</taxon>
        <taxon>Callulops</taxon>
    </lineage>
</organism>
<dbReference type="AlphaFoldDB" id="A0A343VT79"/>
<dbReference type="Pfam" id="PF06444">
    <property type="entry name" value="NADH_dehy_S2_C"/>
    <property type="match status" value="1"/>
</dbReference>
<keyword evidence="9 17" id="KW-1278">Translocase</keyword>
<comment type="similarity">
    <text evidence="2 17">Belongs to the complex I subunit 2 family.</text>
</comment>
<dbReference type="GO" id="GO:0005743">
    <property type="term" value="C:mitochondrial inner membrane"/>
    <property type="evidence" value="ECO:0007669"/>
    <property type="project" value="UniProtKB-SubCell"/>
</dbReference>
<evidence type="ECO:0000313" key="20">
    <source>
        <dbReference type="EMBL" id="AVP25594.1"/>
    </source>
</evidence>
<dbReference type="EMBL" id="MG020767">
    <property type="protein sequence ID" value="AVP25594.1"/>
    <property type="molecule type" value="Genomic_DNA"/>
</dbReference>
<reference evidence="20" key="1">
    <citation type="journal article" date="2018" name="Mol. Phylogenet. Evol.">
        <title>A large-scale phylogeny of Microhylidae inferred from a combined dataset of 121 genes and 427 taxa.</title>
        <authorList>
            <person name="Tu N."/>
            <person name="Yang M."/>
            <person name="Liang D."/>
            <person name="Zhang P."/>
        </authorList>
    </citation>
    <scope>NUCLEOTIDE SEQUENCE</scope>
</reference>
<evidence type="ECO:0000256" key="10">
    <source>
        <dbReference type="ARBA" id="ARBA00022982"/>
    </source>
</evidence>
<gene>
    <name evidence="20" type="primary">ND2</name>
</gene>
<keyword evidence="11 17" id="KW-1133">Transmembrane helix</keyword>
<keyword evidence="10 17" id="KW-0249">Electron transport</keyword>
<keyword evidence="6 17" id="KW-0679">Respiratory chain</keyword>
<evidence type="ECO:0000259" key="18">
    <source>
        <dbReference type="Pfam" id="PF00361"/>
    </source>
</evidence>
<proteinExistence type="inferred from homology"/>
<feature type="transmembrane region" description="Helical" evidence="17">
    <location>
        <begin position="319"/>
        <end position="345"/>
    </location>
</feature>
<evidence type="ECO:0000256" key="2">
    <source>
        <dbReference type="ARBA" id="ARBA00007012"/>
    </source>
</evidence>
<keyword evidence="14 17" id="KW-0496">Mitochondrion</keyword>
<name>A0A343VT79_9NEOB</name>
<keyword evidence="15 17" id="KW-0472">Membrane</keyword>
<evidence type="ECO:0000256" key="1">
    <source>
        <dbReference type="ARBA" id="ARBA00004448"/>
    </source>
</evidence>
<evidence type="ECO:0000256" key="9">
    <source>
        <dbReference type="ARBA" id="ARBA00022967"/>
    </source>
</evidence>
<comment type="subcellular location">
    <subcellularLocation>
        <location evidence="1 17">Mitochondrion inner membrane</location>
        <topology evidence="1 17">Multi-pass membrane protein</topology>
    </subcellularLocation>
</comment>
<feature type="transmembrane region" description="Helical" evidence="17">
    <location>
        <begin position="150"/>
        <end position="169"/>
    </location>
</feature>
<keyword evidence="7 17" id="KW-0812">Transmembrane</keyword>
<feature type="transmembrane region" description="Helical" evidence="17">
    <location>
        <begin position="57"/>
        <end position="80"/>
    </location>
</feature>
<evidence type="ECO:0000256" key="4">
    <source>
        <dbReference type="ARBA" id="ARBA00021008"/>
    </source>
</evidence>